<dbReference type="Proteomes" id="UP001151760">
    <property type="component" value="Unassembled WGS sequence"/>
</dbReference>
<organism evidence="2 3">
    <name type="scientific">Tanacetum coccineum</name>
    <dbReference type="NCBI Taxonomy" id="301880"/>
    <lineage>
        <taxon>Eukaryota</taxon>
        <taxon>Viridiplantae</taxon>
        <taxon>Streptophyta</taxon>
        <taxon>Embryophyta</taxon>
        <taxon>Tracheophyta</taxon>
        <taxon>Spermatophyta</taxon>
        <taxon>Magnoliopsida</taxon>
        <taxon>eudicotyledons</taxon>
        <taxon>Gunneridae</taxon>
        <taxon>Pentapetalae</taxon>
        <taxon>asterids</taxon>
        <taxon>campanulids</taxon>
        <taxon>Asterales</taxon>
        <taxon>Asteraceae</taxon>
        <taxon>Asteroideae</taxon>
        <taxon>Anthemideae</taxon>
        <taxon>Anthemidinae</taxon>
        <taxon>Tanacetum</taxon>
    </lineage>
</organism>
<feature type="compositionally biased region" description="Basic and acidic residues" evidence="1">
    <location>
        <begin position="86"/>
        <end position="103"/>
    </location>
</feature>
<feature type="region of interest" description="Disordered" evidence="1">
    <location>
        <begin position="68"/>
        <end position="103"/>
    </location>
</feature>
<comment type="caution">
    <text evidence="2">The sequence shown here is derived from an EMBL/GenBank/DDBJ whole genome shotgun (WGS) entry which is preliminary data.</text>
</comment>
<proteinExistence type="predicted"/>
<dbReference type="EMBL" id="BQNB010021109">
    <property type="protein sequence ID" value="GJU02975.1"/>
    <property type="molecule type" value="Genomic_DNA"/>
</dbReference>
<name>A0ABQ5ITC9_9ASTR</name>
<accession>A0ABQ5ITC9</accession>
<evidence type="ECO:0000313" key="2">
    <source>
        <dbReference type="EMBL" id="GJU02975.1"/>
    </source>
</evidence>
<evidence type="ECO:0000256" key="1">
    <source>
        <dbReference type="SAM" id="MobiDB-lite"/>
    </source>
</evidence>
<reference evidence="2" key="1">
    <citation type="journal article" date="2022" name="Int. J. Mol. Sci.">
        <title>Draft Genome of Tanacetum Coccineum: Genomic Comparison of Closely Related Tanacetum-Family Plants.</title>
        <authorList>
            <person name="Yamashiro T."/>
            <person name="Shiraishi A."/>
            <person name="Nakayama K."/>
            <person name="Satake H."/>
        </authorList>
    </citation>
    <scope>NUCLEOTIDE SEQUENCE</scope>
</reference>
<sequence length="160" mass="18017">MIMANVANYQYICKPATPPPKWELLEFGSRFRKIILWVIVAHSREWSSVMMEELEFLLGGGASIFGDSDDDNDDGCNNANEDSDDDSGKNSDEEDTKLQTTDEHPFMVNVGETKNTDIRTYILSEEGSTSNLVNGDKDKRNSFHRPNNILDLVCDQDCSN</sequence>
<keyword evidence="3" id="KW-1185">Reference proteome</keyword>
<evidence type="ECO:0000313" key="3">
    <source>
        <dbReference type="Proteomes" id="UP001151760"/>
    </source>
</evidence>
<reference evidence="2" key="2">
    <citation type="submission" date="2022-01" db="EMBL/GenBank/DDBJ databases">
        <authorList>
            <person name="Yamashiro T."/>
            <person name="Shiraishi A."/>
            <person name="Satake H."/>
            <person name="Nakayama K."/>
        </authorList>
    </citation>
    <scope>NUCLEOTIDE SEQUENCE</scope>
</reference>
<gene>
    <name evidence="2" type="ORF">Tco_1113313</name>
</gene>
<protein>
    <submittedName>
        <fullName evidence="2">Uncharacterized protein</fullName>
    </submittedName>
</protein>